<evidence type="ECO:0000313" key="2">
    <source>
        <dbReference type="Proteomes" id="UP000037035"/>
    </source>
</evidence>
<name>A0A0L6V4F1_9BASI</name>
<organism evidence="1 2">
    <name type="scientific">Puccinia sorghi</name>
    <dbReference type="NCBI Taxonomy" id="27349"/>
    <lineage>
        <taxon>Eukaryota</taxon>
        <taxon>Fungi</taxon>
        <taxon>Dikarya</taxon>
        <taxon>Basidiomycota</taxon>
        <taxon>Pucciniomycotina</taxon>
        <taxon>Pucciniomycetes</taxon>
        <taxon>Pucciniales</taxon>
        <taxon>Pucciniaceae</taxon>
        <taxon>Puccinia</taxon>
    </lineage>
</organism>
<evidence type="ECO:0000313" key="1">
    <source>
        <dbReference type="EMBL" id="KNZ55020.1"/>
    </source>
</evidence>
<gene>
    <name evidence="1" type="ORF">VP01_2790g6</name>
</gene>
<dbReference type="VEuPathDB" id="FungiDB:VP01_2790g6"/>
<protein>
    <submittedName>
        <fullName evidence="1">Uncharacterized protein</fullName>
    </submittedName>
</protein>
<dbReference type="Proteomes" id="UP000037035">
    <property type="component" value="Unassembled WGS sequence"/>
</dbReference>
<comment type="caution">
    <text evidence="1">The sequence shown here is derived from an EMBL/GenBank/DDBJ whole genome shotgun (WGS) entry which is preliminary data.</text>
</comment>
<proteinExistence type="predicted"/>
<keyword evidence="2" id="KW-1185">Reference proteome</keyword>
<sequence>MHKRFIGGSSTSSTTLIISGSEIVKQPKNVWGEGAVSKKPLIRLPKHGHHFCNHILTQGHNPQLILHVHSLSEPLKLIFTTLSEIICDLY</sequence>
<reference evidence="1 2" key="1">
    <citation type="submission" date="2015-08" db="EMBL/GenBank/DDBJ databases">
        <title>Next Generation Sequencing and Analysis of the Genome of Puccinia sorghi L Schw, the Causal Agent of Maize Common Rust.</title>
        <authorList>
            <person name="Rochi L."/>
            <person name="Burguener G."/>
            <person name="Darino M."/>
            <person name="Turjanski A."/>
            <person name="Kreff E."/>
            <person name="Dieguez M.J."/>
            <person name="Sacco F."/>
        </authorList>
    </citation>
    <scope>NUCLEOTIDE SEQUENCE [LARGE SCALE GENOMIC DNA]</scope>
    <source>
        <strain evidence="1 2">RO10H11247</strain>
    </source>
</reference>
<dbReference type="EMBL" id="LAVV01007713">
    <property type="protein sequence ID" value="KNZ55020.1"/>
    <property type="molecule type" value="Genomic_DNA"/>
</dbReference>
<dbReference type="AlphaFoldDB" id="A0A0L6V4F1"/>
<accession>A0A0L6V4F1</accession>